<evidence type="ECO:0000313" key="1">
    <source>
        <dbReference type="EMBL" id="KAI3732331.1"/>
    </source>
</evidence>
<proteinExistence type="predicted"/>
<dbReference type="EMBL" id="CM042038">
    <property type="protein sequence ID" value="KAI3732331.1"/>
    <property type="molecule type" value="Genomic_DNA"/>
</dbReference>
<protein>
    <submittedName>
        <fullName evidence="1">Uncharacterized protein</fullName>
    </submittedName>
</protein>
<name>A0ACB9CDE4_9ASTR</name>
<organism evidence="1 2">
    <name type="scientific">Smallanthus sonchifolius</name>
    <dbReference type="NCBI Taxonomy" id="185202"/>
    <lineage>
        <taxon>Eukaryota</taxon>
        <taxon>Viridiplantae</taxon>
        <taxon>Streptophyta</taxon>
        <taxon>Embryophyta</taxon>
        <taxon>Tracheophyta</taxon>
        <taxon>Spermatophyta</taxon>
        <taxon>Magnoliopsida</taxon>
        <taxon>eudicotyledons</taxon>
        <taxon>Gunneridae</taxon>
        <taxon>Pentapetalae</taxon>
        <taxon>asterids</taxon>
        <taxon>campanulids</taxon>
        <taxon>Asterales</taxon>
        <taxon>Asteraceae</taxon>
        <taxon>Asteroideae</taxon>
        <taxon>Heliantheae alliance</taxon>
        <taxon>Millerieae</taxon>
        <taxon>Smallanthus</taxon>
    </lineage>
</organism>
<reference evidence="1 2" key="2">
    <citation type="journal article" date="2022" name="Mol. Ecol. Resour.">
        <title>The genomes of chicory, endive, great burdock and yacon provide insights into Asteraceae paleo-polyploidization history and plant inulin production.</title>
        <authorList>
            <person name="Fan W."/>
            <person name="Wang S."/>
            <person name="Wang H."/>
            <person name="Wang A."/>
            <person name="Jiang F."/>
            <person name="Liu H."/>
            <person name="Zhao H."/>
            <person name="Xu D."/>
            <person name="Zhang Y."/>
        </authorList>
    </citation>
    <scope>NUCLEOTIDE SEQUENCE [LARGE SCALE GENOMIC DNA]</scope>
    <source>
        <strain evidence="2">cv. Yunnan</strain>
        <tissue evidence="1">Leaves</tissue>
    </source>
</reference>
<reference evidence="2" key="1">
    <citation type="journal article" date="2022" name="Mol. Ecol. Resour.">
        <title>The genomes of chicory, endive, great burdock and yacon provide insights into Asteraceae palaeo-polyploidization history and plant inulin production.</title>
        <authorList>
            <person name="Fan W."/>
            <person name="Wang S."/>
            <person name="Wang H."/>
            <person name="Wang A."/>
            <person name="Jiang F."/>
            <person name="Liu H."/>
            <person name="Zhao H."/>
            <person name="Xu D."/>
            <person name="Zhang Y."/>
        </authorList>
    </citation>
    <scope>NUCLEOTIDE SEQUENCE [LARGE SCALE GENOMIC DNA]</scope>
    <source>
        <strain evidence="2">cv. Yunnan</strain>
    </source>
</reference>
<keyword evidence="2" id="KW-1185">Reference proteome</keyword>
<evidence type="ECO:0000313" key="2">
    <source>
        <dbReference type="Proteomes" id="UP001056120"/>
    </source>
</evidence>
<sequence>MSGRGRGGRASGHGTINMTAAELAALINDSVAEALAAQNATGQQNQQNQQLACTFKAFMDCKHHTFSEDEGAVGLLRWFEKVESVIAMCNCPVANQVKFAAGTLEGPALTWWNAQVQMLGLAMANGLPWEEFKAMMKEEYCPRDEIQKLEGEFWNLKMEGSEIELYTTRSHELATMCPHMVTPDYKRIELYIGGLVPQIQSMVTSSNLATIQQTIRLAHKLTDQAVTQGTLPLRGSVAKPTNSHKRKFDQHSNTHNHSNSHSKGPQPNQPQFNQPQQQQQRRFEPTKNFNQSTSSGQNQGGYAGKSPKCNKCNLHHFGFCNRHIRKNCPQLKKGGNGNHNPNQNNNGSGEARYDHNVVTGKFLVNNFFASILFDTGADRSFISKKFSKMIKGTSSLLEDKYTIEIADGQIIEATHILKGCKLELATHTFDIDLMPVILGSFDIIVGMDWLSKNQAEIIYREKIVRIPLSNGETLSIQGERVGAVMGIISFMKAQKCLRKGHTAILDLVAEQPSEEKKIENIPVVREFLEVFPEDLPGLSPHRQVEFLIDLAPGAAPIARAPYRLAPSELQELSTQLQDLLDKGFIRPSSSPWGAPVLFVKKKDGTFRMCIDYHNQEPLPFTSYR</sequence>
<dbReference type="Proteomes" id="UP001056120">
    <property type="component" value="Linkage Group LG21"/>
</dbReference>
<accession>A0ACB9CDE4</accession>
<comment type="caution">
    <text evidence="1">The sequence shown here is derived from an EMBL/GenBank/DDBJ whole genome shotgun (WGS) entry which is preliminary data.</text>
</comment>
<gene>
    <name evidence="1" type="ORF">L1987_63535</name>
</gene>